<evidence type="ECO:0008006" key="4">
    <source>
        <dbReference type="Google" id="ProtNLM"/>
    </source>
</evidence>
<evidence type="ECO:0000313" key="2">
    <source>
        <dbReference type="EMBL" id="AEH79611.1"/>
    </source>
</evidence>
<sequence>MPSRAARVPALPPPKERKMPVRLRKLMGTVLLIILVVVYALAAVTFASLLLGASPWWVHLLYFFFTGLLWVLPAMLIIKWMEKPAADH</sequence>
<name>F7X3L4_SINMM</name>
<dbReference type="AlphaFoldDB" id="F7X3L4"/>
<accession>F7X3L4</accession>
<protein>
    <recommendedName>
        <fullName evidence="4">DUF2842 domain-containing protein</fullName>
    </recommendedName>
</protein>
<dbReference type="InterPro" id="IPR021265">
    <property type="entry name" value="DUF2842"/>
</dbReference>
<keyword evidence="1" id="KW-0812">Transmembrane</keyword>
<keyword evidence="1" id="KW-1133">Transmembrane helix</keyword>
<keyword evidence="1" id="KW-0472">Membrane</keyword>
<dbReference type="KEGG" id="smx:SM11_chr2357"/>
<dbReference type="PATRIC" id="fig|707241.3.peg.2462"/>
<dbReference type="EMBL" id="CP001830">
    <property type="protein sequence ID" value="AEH79611.1"/>
    <property type="molecule type" value="Genomic_DNA"/>
</dbReference>
<dbReference type="Pfam" id="PF11003">
    <property type="entry name" value="DUF2842"/>
    <property type="match status" value="1"/>
</dbReference>
<dbReference type="HOGENOM" id="CLU_179280_2_1_5"/>
<gene>
    <name evidence="2" type="ordered locus">SM11_chr2357</name>
</gene>
<feature type="transmembrane region" description="Helical" evidence="1">
    <location>
        <begin position="56"/>
        <end position="78"/>
    </location>
</feature>
<feature type="transmembrane region" description="Helical" evidence="1">
    <location>
        <begin position="26"/>
        <end position="50"/>
    </location>
</feature>
<reference evidence="2 3" key="1">
    <citation type="journal article" date="2011" name="J. Biotechnol.">
        <title>The complete genome sequence of the dominant Sinorhizobium meliloti field isolate SM11 extends the S. meliloti pan-genome.</title>
        <authorList>
            <person name="Schneiker-Bekel S."/>
            <person name="Wibberg D."/>
            <person name="Bekel T."/>
            <person name="Blom J."/>
            <person name="Linke B."/>
            <person name="Neuweger H."/>
            <person name="Stiens M."/>
            <person name="Vorholter F.J."/>
            <person name="Weidner S."/>
            <person name="Goesmann A."/>
            <person name="Puhler A."/>
            <person name="Schluter A."/>
        </authorList>
    </citation>
    <scope>NUCLEOTIDE SEQUENCE [LARGE SCALE GENOMIC DNA]</scope>
    <source>
        <strain evidence="2 3">SM11</strain>
    </source>
</reference>
<evidence type="ECO:0000313" key="3">
    <source>
        <dbReference type="Proteomes" id="UP000009045"/>
    </source>
</evidence>
<proteinExistence type="predicted"/>
<organism evidence="2 3">
    <name type="scientific">Sinorhizobium meliloti (strain SM11)</name>
    <dbReference type="NCBI Taxonomy" id="707241"/>
    <lineage>
        <taxon>Bacteria</taxon>
        <taxon>Pseudomonadati</taxon>
        <taxon>Pseudomonadota</taxon>
        <taxon>Alphaproteobacteria</taxon>
        <taxon>Hyphomicrobiales</taxon>
        <taxon>Rhizobiaceae</taxon>
        <taxon>Sinorhizobium/Ensifer group</taxon>
        <taxon>Sinorhizobium</taxon>
    </lineage>
</organism>
<evidence type="ECO:0000256" key="1">
    <source>
        <dbReference type="SAM" id="Phobius"/>
    </source>
</evidence>
<dbReference type="Proteomes" id="UP000009045">
    <property type="component" value="Chromosome"/>
</dbReference>